<feature type="domain" description="AMP-dependent synthetase/ligase" evidence="3">
    <location>
        <begin position="60"/>
        <end position="198"/>
    </location>
</feature>
<accession>A0AAU7EFH3</accession>
<dbReference type="GO" id="GO:0006631">
    <property type="term" value="P:fatty acid metabolic process"/>
    <property type="evidence" value="ECO:0007669"/>
    <property type="project" value="TreeGrafter"/>
</dbReference>
<dbReference type="SUPFAM" id="SSF56801">
    <property type="entry name" value="Acetyl-CoA synthetase-like"/>
    <property type="match status" value="1"/>
</dbReference>
<keyword evidence="5" id="KW-1185">Reference proteome</keyword>
<evidence type="ECO:0000313" key="4">
    <source>
        <dbReference type="EMBL" id="XBL14201.1"/>
    </source>
</evidence>
<name>A0AAU7EFH3_9FLAO</name>
<evidence type="ECO:0000256" key="2">
    <source>
        <dbReference type="ARBA" id="ARBA00022598"/>
    </source>
</evidence>
<dbReference type="Gene3D" id="3.40.50.12780">
    <property type="entry name" value="N-terminal domain of ligase-like"/>
    <property type="match status" value="1"/>
</dbReference>
<dbReference type="Proteomes" id="UP001224325">
    <property type="component" value="Chromosome"/>
</dbReference>
<dbReference type="PANTHER" id="PTHR43201:SF5">
    <property type="entry name" value="MEDIUM-CHAIN ACYL-COA LIGASE ACSF2, MITOCHONDRIAL"/>
    <property type="match status" value="1"/>
</dbReference>
<comment type="similarity">
    <text evidence="1">Belongs to the ATP-dependent AMP-binding enzyme family.</text>
</comment>
<dbReference type="RefSeq" id="WP_308993596.1">
    <property type="nucleotide sequence ID" value="NZ_CP155618.1"/>
</dbReference>
<gene>
    <name evidence="4" type="ORF">QLS71_018035</name>
</gene>
<dbReference type="GO" id="GO:0031956">
    <property type="term" value="F:medium-chain fatty acid-CoA ligase activity"/>
    <property type="evidence" value="ECO:0007669"/>
    <property type="project" value="TreeGrafter"/>
</dbReference>
<evidence type="ECO:0000313" key="5">
    <source>
        <dbReference type="Proteomes" id="UP001224325"/>
    </source>
</evidence>
<dbReference type="AlphaFoldDB" id="A0AAU7EFH3"/>
<dbReference type="EMBL" id="CP155618">
    <property type="protein sequence ID" value="XBL14201.1"/>
    <property type="molecule type" value="Genomic_DNA"/>
</dbReference>
<dbReference type="Pfam" id="PF00501">
    <property type="entry name" value="AMP-binding"/>
    <property type="match status" value="1"/>
</dbReference>
<evidence type="ECO:0000256" key="1">
    <source>
        <dbReference type="ARBA" id="ARBA00006432"/>
    </source>
</evidence>
<protein>
    <submittedName>
        <fullName evidence="4">AMP-binding protein</fullName>
    </submittedName>
</protein>
<proteinExistence type="inferred from homology"/>
<evidence type="ECO:0000259" key="3">
    <source>
        <dbReference type="Pfam" id="PF00501"/>
    </source>
</evidence>
<dbReference type="InterPro" id="IPR042099">
    <property type="entry name" value="ANL_N_sf"/>
</dbReference>
<dbReference type="PANTHER" id="PTHR43201">
    <property type="entry name" value="ACYL-COA SYNTHETASE"/>
    <property type="match status" value="1"/>
</dbReference>
<dbReference type="Gene3D" id="3.30.300.30">
    <property type="match status" value="1"/>
</dbReference>
<reference evidence="4" key="1">
    <citation type="submission" date="2024-04" db="EMBL/GenBank/DDBJ databases">
        <title>Mariniflexile litorale, isolated from the shallow sediments of the Sea of Japan.</title>
        <authorList>
            <person name="Romanenko L."/>
            <person name="Isaeva M."/>
        </authorList>
    </citation>
    <scope>NUCLEOTIDE SEQUENCE [LARGE SCALE GENOMIC DNA]</scope>
    <source>
        <strain evidence="4">KMM 9835</strain>
    </source>
</reference>
<keyword evidence="2" id="KW-0436">Ligase</keyword>
<organism evidence="4 5">
    <name type="scientific">Mariniflexile litorale</name>
    <dbReference type="NCBI Taxonomy" id="3045158"/>
    <lineage>
        <taxon>Bacteria</taxon>
        <taxon>Pseudomonadati</taxon>
        <taxon>Bacteroidota</taxon>
        <taxon>Flavobacteriia</taxon>
        <taxon>Flavobacteriales</taxon>
        <taxon>Flavobacteriaceae</taxon>
        <taxon>Mariniflexile</taxon>
    </lineage>
</organism>
<sequence>MTSNFSFIHKQFKINGFHYSNEDLLQFASHFVKEGEPYQHEIGDFLHHWLNDDDFVEVKTSGSTGIPKNLKIKKEAMVNSALATGDFFNLKSGDTALHCLPTQFIAGKMMLVRAMILGLEIDIIAPTSKPIFDYNKMYHFCAMIPLQVENCLENCSNIKTIIVGGASVSNTLNDKIQSIDSDVYETYGMTETVTHIALKKLNNLLSLREGTTKQSAKPYFKLLPNISISQDERDCLVIEAPNLSEEKIITNDIVKIHSETEFEWLGRFDNVINSGGLKLFPEQIEAKLKKHISERFFIASKPHKTLGEQLILVVEGNIDTVDISAFSELKKHEKPKHIFTVKQFVETTSGKIQRKKTLELISLS</sequence>
<dbReference type="InterPro" id="IPR045851">
    <property type="entry name" value="AMP-bd_C_sf"/>
</dbReference>
<dbReference type="InterPro" id="IPR000873">
    <property type="entry name" value="AMP-dep_synth/lig_dom"/>
</dbReference>
<dbReference type="KEGG" id="mlil:QLS71_018035"/>